<dbReference type="InterPro" id="IPR036410">
    <property type="entry name" value="HSP_DnaJ_Cys-rich_dom_sf"/>
</dbReference>
<evidence type="ECO:0000313" key="1">
    <source>
        <dbReference type="EMBL" id="CAA9360281.1"/>
    </source>
</evidence>
<sequence>MLHELFPNMSNILIAPDPLKTHWDCPECDGTGTVSPEICPVCLGAKYIDLAAITNWMLDFMESCGCNPDEIEQLRTENPDPLTLTFCLEICIALK</sequence>
<name>A0A6J4MID5_9CYAN</name>
<organism evidence="1">
    <name type="scientific">uncultured Microcoleus sp</name>
    <dbReference type="NCBI Taxonomy" id="259945"/>
    <lineage>
        <taxon>Bacteria</taxon>
        <taxon>Bacillati</taxon>
        <taxon>Cyanobacteriota</taxon>
        <taxon>Cyanophyceae</taxon>
        <taxon>Oscillatoriophycideae</taxon>
        <taxon>Oscillatoriales</taxon>
        <taxon>Microcoleaceae</taxon>
        <taxon>Microcoleus</taxon>
        <taxon>environmental samples</taxon>
    </lineage>
</organism>
<proteinExistence type="predicted"/>
<dbReference type="Gene3D" id="6.20.20.10">
    <property type="match status" value="1"/>
</dbReference>
<accession>A0A6J4MID5</accession>
<reference evidence="1" key="1">
    <citation type="submission" date="2020-02" db="EMBL/GenBank/DDBJ databases">
        <authorList>
            <person name="Meier V. D."/>
        </authorList>
    </citation>
    <scope>NUCLEOTIDE SEQUENCE</scope>
    <source>
        <strain evidence="1">AVDCRST_MAG84</strain>
    </source>
</reference>
<protein>
    <submittedName>
        <fullName evidence="1">Uncharacterized protein</fullName>
    </submittedName>
</protein>
<gene>
    <name evidence="1" type="ORF">AVDCRST_MAG84-3444</name>
</gene>
<dbReference type="SUPFAM" id="SSF57938">
    <property type="entry name" value="DnaJ/Hsp40 cysteine-rich domain"/>
    <property type="match status" value="1"/>
</dbReference>
<dbReference type="EMBL" id="CADCTZ010000674">
    <property type="protein sequence ID" value="CAA9360281.1"/>
    <property type="molecule type" value="Genomic_DNA"/>
</dbReference>
<dbReference type="AlphaFoldDB" id="A0A6J4MID5"/>